<dbReference type="eggNOG" id="ENOG502QT89">
    <property type="taxonomic scope" value="Eukaryota"/>
</dbReference>
<evidence type="ECO:0000313" key="2">
    <source>
        <dbReference type="EMBL" id="EAL72242.1"/>
    </source>
</evidence>
<comment type="caution">
    <text evidence="2">The sequence shown here is derived from an EMBL/GenBank/DDBJ whole genome shotgun (WGS) entry which is preliminary data.</text>
</comment>
<dbReference type="FunFam" id="3.90.79.10:FF:000154">
    <property type="entry name" value="Nudix hydrolase DR_0079"/>
    <property type="match status" value="1"/>
</dbReference>
<organism evidence="2 3">
    <name type="scientific">Dictyostelium discoideum</name>
    <name type="common">Social amoeba</name>
    <dbReference type="NCBI Taxonomy" id="44689"/>
    <lineage>
        <taxon>Eukaryota</taxon>
        <taxon>Amoebozoa</taxon>
        <taxon>Evosea</taxon>
        <taxon>Eumycetozoa</taxon>
        <taxon>Dictyostelia</taxon>
        <taxon>Dictyosteliales</taxon>
        <taxon>Dictyosteliaceae</taxon>
        <taxon>Dictyostelium</taxon>
    </lineage>
</organism>
<feature type="domain" description="Nudix hydrolase" evidence="1">
    <location>
        <begin position="29"/>
        <end position="170"/>
    </location>
</feature>
<proteinExistence type="predicted"/>
<dbReference type="Proteomes" id="UP000002195">
    <property type="component" value="Unassembled WGS sequence"/>
</dbReference>
<dbReference type="HOGENOM" id="CLU_060552_1_0_1"/>
<dbReference type="STRING" id="44689.Q55D56"/>
<dbReference type="GeneID" id="8617231"/>
<dbReference type="FunCoup" id="Q55D56">
    <property type="interactions" value="8"/>
</dbReference>
<dbReference type="GO" id="GO:0004452">
    <property type="term" value="F:isopentenyl-diphosphate delta-isomerase activity"/>
    <property type="evidence" value="ECO:0000318"/>
    <property type="project" value="GO_Central"/>
</dbReference>
<dbReference type="dictyBase" id="DDB_G0269784"/>
<dbReference type="CDD" id="cd04692">
    <property type="entry name" value="NUDIX_Hydrolase"/>
    <property type="match status" value="1"/>
</dbReference>
<dbReference type="InterPro" id="IPR015797">
    <property type="entry name" value="NUDIX_hydrolase-like_dom_sf"/>
</dbReference>
<dbReference type="PANTHER" id="PTHR10885:SF20">
    <property type="entry name" value="NUDIX HYDROLASE DOMAIN-CONTAINING PROTEIN"/>
    <property type="match status" value="1"/>
</dbReference>
<dbReference type="PaxDb" id="44689-DDB0190551"/>
<evidence type="ECO:0000313" key="3">
    <source>
        <dbReference type="Proteomes" id="UP000002195"/>
    </source>
</evidence>
<accession>Q55D56</accession>
<dbReference type="AlphaFoldDB" id="Q55D56"/>
<dbReference type="InterPro" id="IPR000086">
    <property type="entry name" value="NUDIX_hydrolase_dom"/>
</dbReference>
<dbReference type="SUPFAM" id="SSF55811">
    <property type="entry name" value="Nudix"/>
    <property type="match status" value="1"/>
</dbReference>
<dbReference type="OMA" id="HIVIHAW"/>
<protein>
    <recommendedName>
        <fullName evidence="1">Nudix hydrolase domain-containing protein</fullName>
    </recommendedName>
</protein>
<evidence type="ECO:0000259" key="1">
    <source>
        <dbReference type="PROSITE" id="PS51462"/>
    </source>
</evidence>
<dbReference type="Gene3D" id="3.90.79.10">
    <property type="entry name" value="Nucleoside Triphosphate Pyrophosphohydrolase"/>
    <property type="match status" value="1"/>
</dbReference>
<dbReference type="SMR" id="Q55D56"/>
<dbReference type="InParanoid" id="Q55D56"/>
<dbReference type="PROSITE" id="PS51462">
    <property type="entry name" value="NUDIX"/>
    <property type="match status" value="1"/>
</dbReference>
<keyword evidence="3" id="KW-1185">Reference proteome</keyword>
<dbReference type="EMBL" id="AAFI02000005">
    <property type="protein sequence ID" value="EAL72242.1"/>
    <property type="molecule type" value="Genomic_DNA"/>
</dbReference>
<dbReference type="GO" id="GO:0009240">
    <property type="term" value="P:isopentenyl diphosphate biosynthetic process"/>
    <property type="evidence" value="ECO:0000318"/>
    <property type="project" value="GO_Central"/>
</dbReference>
<gene>
    <name evidence="2" type="ORF">DDB_G0269784</name>
</gene>
<dbReference type="RefSeq" id="XP_646275.1">
    <property type="nucleotide sequence ID" value="XM_641183.1"/>
</dbReference>
<name>Q55D56_DICDI</name>
<reference evidence="2 3" key="1">
    <citation type="journal article" date="2005" name="Nature">
        <title>The genome of the social amoeba Dictyostelium discoideum.</title>
        <authorList>
            <consortium name="The Dictyostelium discoideum Sequencing Consortium"/>
            <person name="Eichinger L."/>
            <person name="Pachebat J.A."/>
            <person name="Glockner G."/>
            <person name="Rajandream M.A."/>
            <person name="Sucgang R."/>
            <person name="Berriman M."/>
            <person name="Song J."/>
            <person name="Olsen R."/>
            <person name="Szafranski K."/>
            <person name="Xu Q."/>
            <person name="Tunggal B."/>
            <person name="Kummerfeld S."/>
            <person name="Madera M."/>
            <person name="Konfortov B.A."/>
            <person name="Rivero F."/>
            <person name="Bankier A.T."/>
            <person name="Lehmann R."/>
            <person name="Hamlin N."/>
            <person name="Davies R."/>
            <person name="Gaudet P."/>
            <person name="Fey P."/>
            <person name="Pilcher K."/>
            <person name="Chen G."/>
            <person name="Saunders D."/>
            <person name="Sodergren E."/>
            <person name="Davis P."/>
            <person name="Kerhornou A."/>
            <person name="Nie X."/>
            <person name="Hall N."/>
            <person name="Anjard C."/>
            <person name="Hemphill L."/>
            <person name="Bason N."/>
            <person name="Farbrother P."/>
            <person name="Desany B."/>
            <person name="Just E."/>
            <person name="Morio T."/>
            <person name="Rost R."/>
            <person name="Churcher C."/>
            <person name="Cooper J."/>
            <person name="Haydock S."/>
            <person name="van Driessche N."/>
            <person name="Cronin A."/>
            <person name="Goodhead I."/>
            <person name="Muzny D."/>
            <person name="Mourier T."/>
            <person name="Pain A."/>
            <person name="Lu M."/>
            <person name="Harper D."/>
            <person name="Lindsay R."/>
            <person name="Hauser H."/>
            <person name="James K."/>
            <person name="Quiles M."/>
            <person name="Madan Babu M."/>
            <person name="Saito T."/>
            <person name="Buchrieser C."/>
            <person name="Wardroper A."/>
            <person name="Felder M."/>
            <person name="Thangavelu M."/>
            <person name="Johnson D."/>
            <person name="Knights A."/>
            <person name="Loulseged H."/>
            <person name="Mungall K."/>
            <person name="Oliver K."/>
            <person name="Price C."/>
            <person name="Quail M.A."/>
            <person name="Urushihara H."/>
            <person name="Hernandez J."/>
            <person name="Rabbinowitsch E."/>
            <person name="Steffen D."/>
            <person name="Sanders M."/>
            <person name="Ma J."/>
            <person name="Kohara Y."/>
            <person name="Sharp S."/>
            <person name="Simmonds M."/>
            <person name="Spiegler S."/>
            <person name="Tivey A."/>
            <person name="Sugano S."/>
            <person name="White B."/>
            <person name="Walker D."/>
            <person name="Woodward J."/>
            <person name="Winckler T."/>
            <person name="Tanaka Y."/>
            <person name="Shaulsky G."/>
            <person name="Schleicher M."/>
            <person name="Weinstock G."/>
            <person name="Rosenthal A."/>
            <person name="Cox E.C."/>
            <person name="Chisholm R.L."/>
            <person name="Gibbs R."/>
            <person name="Loomis W.F."/>
            <person name="Platzer M."/>
            <person name="Kay R.R."/>
            <person name="Williams J."/>
            <person name="Dear P.H."/>
            <person name="Noegel A.A."/>
            <person name="Barrell B."/>
            <person name="Kuspa A."/>
        </authorList>
    </citation>
    <scope>NUCLEOTIDE SEQUENCE [LARGE SCALE GENOMIC DNA]</scope>
    <source>
        <strain evidence="2 3">AX4</strain>
    </source>
</reference>
<dbReference type="VEuPathDB" id="AmoebaDB:DDB_G0269784"/>
<dbReference type="PANTHER" id="PTHR10885">
    <property type="entry name" value="ISOPENTENYL-DIPHOSPHATE DELTA-ISOMERASE"/>
    <property type="match status" value="1"/>
</dbReference>
<dbReference type="Pfam" id="PF00293">
    <property type="entry name" value="NUDIX"/>
    <property type="match status" value="1"/>
</dbReference>
<dbReference type="GO" id="GO:0005737">
    <property type="term" value="C:cytoplasm"/>
    <property type="evidence" value="ECO:0000318"/>
    <property type="project" value="GO_Central"/>
</dbReference>
<dbReference type="PhylomeDB" id="Q55D56"/>
<dbReference type="KEGG" id="ddi:DDB_G0269784"/>
<sequence>MVEYIDVCNEDGTSAGYSAPRSEIHEKGLWHRVVHIWIVDSNGMVLIQKRAAHKESNPSMWDISCAGHIEAGMNSKETAIKELFEELGLLYSQNDLELLFSYNKKSILNNGKYLDFEIPDVYLITLAHPLNLGTLNLQIEEVSDAKLVTPNELYQLITEENSTFAPLYDADDKPFKAHPYFKLFETLAEKFPTPTNKNLLN</sequence>